<reference evidence="1" key="1">
    <citation type="submission" date="2014-11" db="EMBL/GenBank/DDBJ databases">
        <authorList>
            <person name="Amaro Gonzalez C."/>
        </authorList>
    </citation>
    <scope>NUCLEOTIDE SEQUENCE</scope>
</reference>
<accession>A0A0E9VPC6</accession>
<proteinExistence type="predicted"/>
<reference evidence="1" key="2">
    <citation type="journal article" date="2015" name="Fish Shellfish Immunol.">
        <title>Early steps in the European eel (Anguilla anguilla)-Vibrio vulnificus interaction in the gills: Role of the RtxA13 toxin.</title>
        <authorList>
            <person name="Callol A."/>
            <person name="Pajuelo D."/>
            <person name="Ebbesson L."/>
            <person name="Teles M."/>
            <person name="MacKenzie S."/>
            <person name="Amaro C."/>
        </authorList>
    </citation>
    <scope>NUCLEOTIDE SEQUENCE</scope>
</reference>
<dbReference type="EMBL" id="GBXM01029474">
    <property type="protein sequence ID" value="JAH79103.1"/>
    <property type="molecule type" value="Transcribed_RNA"/>
</dbReference>
<evidence type="ECO:0000313" key="1">
    <source>
        <dbReference type="EMBL" id="JAH79103.1"/>
    </source>
</evidence>
<sequence>MIVLTNTKRHMTRYVSSDAVSDTRCYLFVVF</sequence>
<protein>
    <submittedName>
        <fullName evidence="1">Uncharacterized protein</fullName>
    </submittedName>
</protein>
<organism evidence="1">
    <name type="scientific">Anguilla anguilla</name>
    <name type="common">European freshwater eel</name>
    <name type="synonym">Muraena anguilla</name>
    <dbReference type="NCBI Taxonomy" id="7936"/>
    <lineage>
        <taxon>Eukaryota</taxon>
        <taxon>Metazoa</taxon>
        <taxon>Chordata</taxon>
        <taxon>Craniata</taxon>
        <taxon>Vertebrata</taxon>
        <taxon>Euteleostomi</taxon>
        <taxon>Actinopterygii</taxon>
        <taxon>Neopterygii</taxon>
        <taxon>Teleostei</taxon>
        <taxon>Anguilliformes</taxon>
        <taxon>Anguillidae</taxon>
        <taxon>Anguilla</taxon>
    </lineage>
</organism>
<name>A0A0E9VPC6_ANGAN</name>
<dbReference type="AlphaFoldDB" id="A0A0E9VPC6"/>